<dbReference type="EMBL" id="MQUC01000003">
    <property type="protein sequence ID" value="PRP66572.1"/>
    <property type="molecule type" value="Genomic_DNA"/>
</dbReference>
<keyword evidence="10" id="KW-1185">Reference proteome</keyword>
<comment type="subcellular location">
    <subcellularLocation>
        <location evidence="1">Membrane</location>
        <topology evidence="1">Multi-pass membrane protein</topology>
    </subcellularLocation>
</comment>
<feature type="transmembrane region" description="Helical" evidence="7">
    <location>
        <begin position="134"/>
        <end position="155"/>
    </location>
</feature>
<evidence type="ECO:0000256" key="6">
    <source>
        <dbReference type="ARBA" id="ARBA00023136"/>
    </source>
</evidence>
<gene>
    <name evidence="9" type="ORF">BST86_05390</name>
</gene>
<evidence type="ECO:0000256" key="5">
    <source>
        <dbReference type="ARBA" id="ARBA00022989"/>
    </source>
</evidence>
<protein>
    <submittedName>
        <fullName evidence="9">Rhomboid family intramembrane serine protease</fullName>
    </submittedName>
</protein>
<dbReference type="GO" id="GO:0004252">
    <property type="term" value="F:serine-type endopeptidase activity"/>
    <property type="evidence" value="ECO:0007669"/>
    <property type="project" value="InterPro"/>
</dbReference>
<sequence length="212" mass="23832">MFYSIDLVTIAIIAITCIISFKGFQDLEFFDKYKFNIYGIQRGEHFRFFTSGFLHLDLQHLFVNMLTLYFFANIVVSSLGDVSFVILYIVSLLGGNFLSYLFHKDEYHYSAIGASGAVSGILYSSILLFPEMMIYGIIPGYVFGIGYLVYSIYGIKNRVGNIGHDAHFGGAVAGYATTLIYDYRIILSEPITVIALLIPIIILFVLMKLGKI</sequence>
<feature type="transmembrane region" description="Helical" evidence="7">
    <location>
        <begin position="6"/>
        <end position="24"/>
    </location>
</feature>
<proteinExistence type="inferred from homology"/>
<dbReference type="GO" id="GO:0006508">
    <property type="term" value="P:proteolysis"/>
    <property type="evidence" value="ECO:0007669"/>
    <property type="project" value="UniProtKB-KW"/>
</dbReference>
<dbReference type="GO" id="GO:0016020">
    <property type="term" value="C:membrane"/>
    <property type="evidence" value="ECO:0007669"/>
    <property type="project" value="UniProtKB-SubCell"/>
</dbReference>
<keyword evidence="6 7" id="KW-0472">Membrane</keyword>
<evidence type="ECO:0000256" key="2">
    <source>
        <dbReference type="ARBA" id="ARBA00009045"/>
    </source>
</evidence>
<dbReference type="PANTHER" id="PTHR43731:SF14">
    <property type="entry name" value="PRESENILIN-ASSOCIATED RHOMBOID-LIKE PROTEIN, MITOCHONDRIAL"/>
    <property type="match status" value="1"/>
</dbReference>
<evidence type="ECO:0000313" key="9">
    <source>
        <dbReference type="EMBL" id="PRP66572.1"/>
    </source>
</evidence>
<dbReference type="InterPro" id="IPR035952">
    <property type="entry name" value="Rhomboid-like_sf"/>
</dbReference>
<keyword evidence="3 7" id="KW-0812">Transmembrane</keyword>
<feature type="domain" description="Peptidase S54 rhomboid" evidence="8">
    <location>
        <begin position="43"/>
        <end position="181"/>
    </location>
</feature>
<dbReference type="PANTHER" id="PTHR43731">
    <property type="entry name" value="RHOMBOID PROTEASE"/>
    <property type="match status" value="1"/>
</dbReference>
<reference evidence="9 10" key="1">
    <citation type="submission" date="2016-11" db="EMBL/GenBank/DDBJ databases">
        <title>Trade-off between light-utilization and light-protection in marine flavobacteria.</title>
        <authorList>
            <person name="Kumagai Y."/>
        </authorList>
    </citation>
    <scope>NUCLEOTIDE SEQUENCE [LARGE SCALE GENOMIC DNA]</scope>
    <source>
        <strain evidence="9 10">JCM 17109</strain>
    </source>
</reference>
<dbReference type="InterPro" id="IPR050925">
    <property type="entry name" value="Rhomboid_protease_S54"/>
</dbReference>
<dbReference type="Pfam" id="PF01694">
    <property type="entry name" value="Rhomboid"/>
    <property type="match status" value="1"/>
</dbReference>
<dbReference type="InterPro" id="IPR022764">
    <property type="entry name" value="Peptidase_S54_rhomboid_dom"/>
</dbReference>
<evidence type="ECO:0000256" key="1">
    <source>
        <dbReference type="ARBA" id="ARBA00004141"/>
    </source>
</evidence>
<keyword evidence="9" id="KW-0645">Protease</keyword>
<dbReference type="Proteomes" id="UP000239532">
    <property type="component" value="Unassembled WGS sequence"/>
</dbReference>
<organism evidence="9 10">
    <name type="scientific">Nonlabens agnitus</name>
    <dbReference type="NCBI Taxonomy" id="870484"/>
    <lineage>
        <taxon>Bacteria</taxon>
        <taxon>Pseudomonadati</taxon>
        <taxon>Bacteroidota</taxon>
        <taxon>Flavobacteriia</taxon>
        <taxon>Flavobacteriales</taxon>
        <taxon>Flavobacteriaceae</taxon>
        <taxon>Nonlabens</taxon>
    </lineage>
</organism>
<dbReference type="SUPFAM" id="SSF144091">
    <property type="entry name" value="Rhomboid-like"/>
    <property type="match status" value="1"/>
</dbReference>
<dbReference type="AlphaFoldDB" id="A0A2S9WSV6"/>
<name>A0A2S9WSV6_9FLAO</name>
<evidence type="ECO:0000256" key="3">
    <source>
        <dbReference type="ARBA" id="ARBA00022692"/>
    </source>
</evidence>
<feature type="transmembrane region" description="Helical" evidence="7">
    <location>
        <begin position="191"/>
        <end position="209"/>
    </location>
</feature>
<dbReference type="OrthoDB" id="9813074at2"/>
<evidence type="ECO:0000256" key="4">
    <source>
        <dbReference type="ARBA" id="ARBA00022801"/>
    </source>
</evidence>
<evidence type="ECO:0000259" key="8">
    <source>
        <dbReference type="Pfam" id="PF01694"/>
    </source>
</evidence>
<keyword evidence="5 7" id="KW-1133">Transmembrane helix</keyword>
<evidence type="ECO:0000256" key="7">
    <source>
        <dbReference type="SAM" id="Phobius"/>
    </source>
</evidence>
<accession>A0A2S9WSV6</accession>
<comment type="similarity">
    <text evidence="2">Belongs to the peptidase S54 family.</text>
</comment>
<keyword evidence="4" id="KW-0378">Hydrolase</keyword>
<comment type="caution">
    <text evidence="9">The sequence shown here is derived from an EMBL/GenBank/DDBJ whole genome shotgun (WGS) entry which is preliminary data.</text>
</comment>
<dbReference type="Gene3D" id="1.20.1540.10">
    <property type="entry name" value="Rhomboid-like"/>
    <property type="match status" value="1"/>
</dbReference>
<evidence type="ECO:0000313" key="10">
    <source>
        <dbReference type="Proteomes" id="UP000239532"/>
    </source>
</evidence>
<feature type="transmembrane region" description="Helical" evidence="7">
    <location>
        <begin position="109"/>
        <end position="128"/>
    </location>
</feature>